<feature type="non-terminal residue" evidence="2">
    <location>
        <position position="1"/>
    </location>
</feature>
<dbReference type="AlphaFoldDB" id="A0A821YPV5"/>
<organism evidence="2 3">
    <name type="scientific">Rotaria socialis</name>
    <dbReference type="NCBI Taxonomy" id="392032"/>
    <lineage>
        <taxon>Eukaryota</taxon>
        <taxon>Metazoa</taxon>
        <taxon>Spiralia</taxon>
        <taxon>Gnathifera</taxon>
        <taxon>Rotifera</taxon>
        <taxon>Eurotatoria</taxon>
        <taxon>Bdelloidea</taxon>
        <taxon>Philodinida</taxon>
        <taxon>Philodinidae</taxon>
        <taxon>Rotaria</taxon>
    </lineage>
</organism>
<reference evidence="2" key="1">
    <citation type="submission" date="2021-02" db="EMBL/GenBank/DDBJ databases">
        <authorList>
            <person name="Nowell W R."/>
        </authorList>
    </citation>
    <scope>NUCLEOTIDE SEQUENCE</scope>
</reference>
<proteinExistence type="predicted"/>
<feature type="compositionally biased region" description="Polar residues" evidence="1">
    <location>
        <begin position="1"/>
        <end position="12"/>
    </location>
</feature>
<feature type="compositionally biased region" description="Low complexity" evidence="1">
    <location>
        <begin position="143"/>
        <end position="155"/>
    </location>
</feature>
<feature type="compositionally biased region" description="Low complexity" evidence="1">
    <location>
        <begin position="201"/>
        <end position="217"/>
    </location>
</feature>
<feature type="region of interest" description="Disordered" evidence="1">
    <location>
        <begin position="1"/>
        <end position="41"/>
    </location>
</feature>
<dbReference type="Proteomes" id="UP000663848">
    <property type="component" value="Unassembled WGS sequence"/>
</dbReference>
<comment type="caution">
    <text evidence="2">The sequence shown here is derived from an EMBL/GenBank/DDBJ whole genome shotgun (WGS) entry which is preliminary data.</text>
</comment>
<feature type="region of interest" description="Disordered" evidence="1">
    <location>
        <begin position="194"/>
        <end position="217"/>
    </location>
</feature>
<feature type="region of interest" description="Disordered" evidence="1">
    <location>
        <begin position="110"/>
        <end position="182"/>
    </location>
</feature>
<feature type="compositionally biased region" description="Polar residues" evidence="1">
    <location>
        <begin position="110"/>
        <end position="119"/>
    </location>
</feature>
<evidence type="ECO:0000256" key="1">
    <source>
        <dbReference type="SAM" id="MobiDB-lite"/>
    </source>
</evidence>
<feature type="compositionally biased region" description="Polar residues" evidence="1">
    <location>
        <begin position="28"/>
        <end position="38"/>
    </location>
</feature>
<protein>
    <submittedName>
        <fullName evidence="2">Uncharacterized protein</fullName>
    </submittedName>
</protein>
<accession>A0A821YPV5</accession>
<name>A0A821YPV5_9BILA</name>
<gene>
    <name evidence="2" type="ORF">QYT958_LOCUS34922</name>
</gene>
<feature type="compositionally biased region" description="Low complexity" evidence="1">
    <location>
        <begin position="164"/>
        <end position="176"/>
    </location>
</feature>
<evidence type="ECO:0000313" key="2">
    <source>
        <dbReference type="EMBL" id="CAF4967947.1"/>
    </source>
</evidence>
<dbReference type="EMBL" id="CAJOBR010025741">
    <property type="protein sequence ID" value="CAF4967947.1"/>
    <property type="molecule type" value="Genomic_DNA"/>
</dbReference>
<feature type="compositionally biased region" description="Basic and acidic residues" evidence="1">
    <location>
        <begin position="14"/>
        <end position="27"/>
    </location>
</feature>
<sequence>IISPTNGLTSAASIHDDKTEPYRKRTAEIQSRNDTSLSKPMWTDDDDQLIIGDEYTVGERTSTSHSILFRHRNSSTSTTIATPVPTFPSVVKKSTLPSSTQHFLHYHKPLNTNDAKQTKSSPRPPFPSSVSKYKRMPSNIPLTTSSQQQTHTGTSNSPSNDLVSSEGGSNNNNNNSTDSYNDHLILNKRIDVLKTPGKKQSTQSTVSSPSSSSAAMIFPPASSLSKRHFQQQDIKPVGVTSSIPPPSTSSSSSHIPLDNTKVTIETIGSKTVSALLRQNATIEPVDTSRGVGKHLVSLLTTASKETTSIKTGYKQTSRDAVIEERYKVI</sequence>
<evidence type="ECO:0000313" key="3">
    <source>
        <dbReference type="Proteomes" id="UP000663848"/>
    </source>
</evidence>